<feature type="transmembrane region" description="Helical" evidence="12">
    <location>
        <begin position="456"/>
        <end position="477"/>
    </location>
</feature>
<dbReference type="Pfam" id="PF00083">
    <property type="entry name" value="Sugar_tr"/>
    <property type="match status" value="1"/>
</dbReference>
<dbReference type="InterPro" id="IPR003663">
    <property type="entry name" value="Sugar/inositol_transpt"/>
</dbReference>
<feature type="transmembrane region" description="Helical" evidence="12">
    <location>
        <begin position="353"/>
        <end position="375"/>
    </location>
</feature>
<evidence type="ECO:0000256" key="6">
    <source>
        <dbReference type="ARBA" id="ARBA00022989"/>
    </source>
</evidence>
<gene>
    <name evidence="14" type="ORF">DFH05DRAFT_1536548</name>
</gene>
<evidence type="ECO:0000256" key="5">
    <source>
        <dbReference type="ARBA" id="ARBA00022911"/>
    </source>
</evidence>
<evidence type="ECO:0000256" key="12">
    <source>
        <dbReference type="SAM" id="Phobius"/>
    </source>
</evidence>
<protein>
    <recommendedName>
        <fullName evidence="8">Quinate transporter</fullName>
    </recommendedName>
</protein>
<keyword evidence="15" id="KW-1185">Reference proteome</keyword>
<sequence length="554" mass="61074">MGKLSKIEDRPTPPEVYNWRVYMNAIIATFAATMIRYDSAFIGTSITLASFKTEFSLATKSTAELDIISANIVSMYQAGSFFGAIFGYPIGYFLGRKWGLFVSAAIFVIGAILQTVANSSIGLGTIYAGRVIAGMAIGVASNLAPIYVAEIAPPAIRGRLIGLYELMWQIGGVVGFWINYGVSLHIPAGHKQWLIAFAVQLIPGGLLLIGSLFLRESPRWLVSRDRNDDAVESLSYIRHLSPAHPYIVEEIASIDATIQHERSLAGAGFLGPARAVFVSKALVLRLLLGSSMFVWQNATGINAINYYSPTIFKSIGVTGQNSGLLTTGVYGIIKLVGALIWLLYLVDQFGRRAVLIGGSAGGAVCMYYIAAYIAVAKPAEHPTSSLTSGGKSAIAFFYLWTVFYSPTWNGTPWVYTAEIFPQHVRVFSQACMAASNWLYAFLIARFTPQMFTAMGYGVYLFFASLMIVSIPFVFFYVPETKQVPLERMDYIFAPGLPSRRAHRTVMRSVEQEQHAYKGKGQGRLLTEVVYEDEEMEEYDEDAEEDFEESLSTRE</sequence>
<keyword evidence="7 12" id="KW-0472">Membrane</keyword>
<name>A0A9W8NVU1_9AGAR</name>
<dbReference type="PROSITE" id="PS00217">
    <property type="entry name" value="SUGAR_TRANSPORT_2"/>
    <property type="match status" value="1"/>
</dbReference>
<dbReference type="FunFam" id="1.20.1250.20:FF:000026">
    <property type="entry name" value="MFS quinate transporter QutD"/>
    <property type="match status" value="1"/>
</dbReference>
<keyword evidence="5" id="KW-0672">Quinate metabolism</keyword>
<feature type="transmembrane region" description="Helical" evidence="12">
    <location>
        <begin position="100"/>
        <end position="121"/>
    </location>
</feature>
<evidence type="ECO:0000256" key="3">
    <source>
        <dbReference type="ARBA" id="ARBA00022448"/>
    </source>
</evidence>
<feature type="domain" description="Major facilitator superfamily (MFS) profile" evidence="13">
    <location>
        <begin position="24"/>
        <end position="481"/>
    </location>
</feature>
<accession>A0A9W8NVU1</accession>
<feature type="region of interest" description="Disordered" evidence="11">
    <location>
        <begin position="535"/>
        <end position="554"/>
    </location>
</feature>
<feature type="compositionally biased region" description="Acidic residues" evidence="11">
    <location>
        <begin position="535"/>
        <end position="548"/>
    </location>
</feature>
<evidence type="ECO:0000256" key="11">
    <source>
        <dbReference type="SAM" id="MobiDB-lite"/>
    </source>
</evidence>
<evidence type="ECO:0000313" key="14">
    <source>
        <dbReference type="EMBL" id="KAJ3741792.1"/>
    </source>
</evidence>
<feature type="transmembrane region" description="Helical" evidence="12">
    <location>
        <begin position="192"/>
        <end position="214"/>
    </location>
</feature>
<evidence type="ECO:0000256" key="10">
    <source>
        <dbReference type="RuleBase" id="RU003346"/>
    </source>
</evidence>
<evidence type="ECO:0000256" key="4">
    <source>
        <dbReference type="ARBA" id="ARBA00022692"/>
    </source>
</evidence>
<feature type="transmembrane region" description="Helical" evidence="12">
    <location>
        <begin position="395"/>
        <end position="414"/>
    </location>
</feature>
<comment type="similarity">
    <text evidence="2 10">Belongs to the major facilitator superfamily. Sugar transporter (TC 2.A.1.1) family.</text>
</comment>
<feature type="transmembrane region" description="Helical" evidence="12">
    <location>
        <begin position="21"/>
        <end position="47"/>
    </location>
</feature>
<keyword evidence="4 12" id="KW-0812">Transmembrane</keyword>
<comment type="caution">
    <text evidence="14">The sequence shown here is derived from an EMBL/GenBank/DDBJ whole genome shotgun (WGS) entry which is preliminary data.</text>
</comment>
<evidence type="ECO:0000256" key="7">
    <source>
        <dbReference type="ARBA" id="ARBA00023136"/>
    </source>
</evidence>
<dbReference type="PROSITE" id="PS50850">
    <property type="entry name" value="MFS"/>
    <property type="match status" value="1"/>
</dbReference>
<comment type="subcellular location">
    <subcellularLocation>
        <location evidence="1">Membrane</location>
        <topology evidence="1">Multi-pass membrane protein</topology>
    </subcellularLocation>
</comment>
<dbReference type="PANTHER" id="PTHR48022:SF34">
    <property type="entry name" value="MAJOR FACILITATOR SUPERFAMILY (MFS) PROFILE DOMAIN-CONTAINING PROTEIN-RELATED"/>
    <property type="match status" value="1"/>
</dbReference>
<feature type="transmembrane region" description="Helical" evidence="12">
    <location>
        <begin position="160"/>
        <end position="180"/>
    </location>
</feature>
<evidence type="ECO:0000259" key="13">
    <source>
        <dbReference type="PROSITE" id="PS50850"/>
    </source>
</evidence>
<dbReference type="EMBL" id="JANVFU010000011">
    <property type="protein sequence ID" value="KAJ3741792.1"/>
    <property type="molecule type" value="Genomic_DNA"/>
</dbReference>
<evidence type="ECO:0000256" key="1">
    <source>
        <dbReference type="ARBA" id="ARBA00004141"/>
    </source>
</evidence>
<dbReference type="PRINTS" id="PR00171">
    <property type="entry name" value="SUGRTRNSPORT"/>
</dbReference>
<dbReference type="InterPro" id="IPR050360">
    <property type="entry name" value="MFS_Sugar_Transporters"/>
</dbReference>
<reference evidence="14 15" key="1">
    <citation type="journal article" date="2023" name="Proc. Natl. Acad. Sci. U.S.A.">
        <title>A global phylogenomic analysis of the shiitake genus Lentinula.</title>
        <authorList>
            <person name="Sierra-Patev S."/>
            <person name="Min B."/>
            <person name="Naranjo-Ortiz M."/>
            <person name="Looney B."/>
            <person name="Konkel Z."/>
            <person name="Slot J.C."/>
            <person name="Sakamoto Y."/>
            <person name="Steenwyk J.L."/>
            <person name="Rokas A."/>
            <person name="Carro J."/>
            <person name="Camarero S."/>
            <person name="Ferreira P."/>
            <person name="Molpeceres G."/>
            <person name="Ruiz-Duenas F.J."/>
            <person name="Serrano A."/>
            <person name="Henrissat B."/>
            <person name="Drula E."/>
            <person name="Hughes K.W."/>
            <person name="Mata J.L."/>
            <person name="Ishikawa N.K."/>
            <person name="Vargas-Isla R."/>
            <person name="Ushijima S."/>
            <person name="Smith C.A."/>
            <person name="Donoghue J."/>
            <person name="Ahrendt S."/>
            <person name="Andreopoulos W."/>
            <person name="He G."/>
            <person name="LaButti K."/>
            <person name="Lipzen A."/>
            <person name="Ng V."/>
            <person name="Riley R."/>
            <person name="Sandor L."/>
            <person name="Barry K."/>
            <person name="Martinez A.T."/>
            <person name="Xiao Y."/>
            <person name="Gibbons J.G."/>
            <person name="Terashima K."/>
            <person name="Grigoriev I.V."/>
            <person name="Hibbett D."/>
        </authorList>
    </citation>
    <scope>NUCLEOTIDE SEQUENCE [LARGE SCALE GENOMIC DNA]</scope>
    <source>
        <strain evidence="14 15">TFB7810</strain>
    </source>
</reference>
<comment type="catalytic activity">
    <reaction evidence="9">
        <text>myo-inositol(out) + H(+)(out) = myo-inositol(in) + H(+)(in)</text>
        <dbReference type="Rhea" id="RHEA:60364"/>
        <dbReference type="ChEBI" id="CHEBI:15378"/>
        <dbReference type="ChEBI" id="CHEBI:17268"/>
    </reaction>
</comment>
<feature type="transmembrane region" description="Helical" evidence="12">
    <location>
        <begin position="67"/>
        <end position="88"/>
    </location>
</feature>
<evidence type="ECO:0000313" key="15">
    <source>
        <dbReference type="Proteomes" id="UP001142393"/>
    </source>
</evidence>
<evidence type="ECO:0000256" key="8">
    <source>
        <dbReference type="ARBA" id="ARBA00043213"/>
    </source>
</evidence>
<dbReference type="PROSITE" id="PS00216">
    <property type="entry name" value="SUGAR_TRANSPORT_1"/>
    <property type="match status" value="1"/>
</dbReference>
<dbReference type="PANTHER" id="PTHR48022">
    <property type="entry name" value="PLASTIDIC GLUCOSE TRANSPORTER 4"/>
    <property type="match status" value="1"/>
</dbReference>
<dbReference type="InterPro" id="IPR036259">
    <property type="entry name" value="MFS_trans_sf"/>
</dbReference>
<dbReference type="SUPFAM" id="SSF103473">
    <property type="entry name" value="MFS general substrate transporter"/>
    <property type="match status" value="1"/>
</dbReference>
<keyword evidence="3 10" id="KW-0813">Transport</keyword>
<dbReference type="NCBIfam" id="TIGR00879">
    <property type="entry name" value="SP"/>
    <property type="match status" value="1"/>
</dbReference>
<evidence type="ECO:0000256" key="2">
    <source>
        <dbReference type="ARBA" id="ARBA00010992"/>
    </source>
</evidence>
<feature type="transmembrane region" description="Helical" evidence="12">
    <location>
        <begin position="426"/>
        <end position="444"/>
    </location>
</feature>
<dbReference type="AlphaFoldDB" id="A0A9W8NVU1"/>
<dbReference type="GO" id="GO:0005351">
    <property type="term" value="F:carbohydrate:proton symporter activity"/>
    <property type="evidence" value="ECO:0007669"/>
    <property type="project" value="TreeGrafter"/>
</dbReference>
<dbReference type="InterPro" id="IPR020846">
    <property type="entry name" value="MFS_dom"/>
</dbReference>
<feature type="transmembrane region" description="Helical" evidence="12">
    <location>
        <begin position="282"/>
        <end position="304"/>
    </location>
</feature>
<dbReference type="InterPro" id="IPR005829">
    <property type="entry name" value="Sugar_transporter_CS"/>
</dbReference>
<evidence type="ECO:0000256" key="9">
    <source>
        <dbReference type="ARBA" id="ARBA00049119"/>
    </source>
</evidence>
<keyword evidence="6 12" id="KW-1133">Transmembrane helix</keyword>
<feature type="transmembrane region" description="Helical" evidence="12">
    <location>
        <begin position="324"/>
        <end position="346"/>
    </location>
</feature>
<feature type="transmembrane region" description="Helical" evidence="12">
    <location>
        <begin position="127"/>
        <end position="148"/>
    </location>
</feature>
<dbReference type="GO" id="GO:0016020">
    <property type="term" value="C:membrane"/>
    <property type="evidence" value="ECO:0007669"/>
    <property type="project" value="UniProtKB-SubCell"/>
</dbReference>
<dbReference type="InterPro" id="IPR005828">
    <property type="entry name" value="MFS_sugar_transport-like"/>
</dbReference>
<dbReference type="Gene3D" id="1.20.1250.20">
    <property type="entry name" value="MFS general substrate transporter like domains"/>
    <property type="match status" value="1"/>
</dbReference>
<dbReference type="Proteomes" id="UP001142393">
    <property type="component" value="Unassembled WGS sequence"/>
</dbReference>
<proteinExistence type="inferred from homology"/>
<organism evidence="14 15">
    <name type="scientific">Lentinula detonsa</name>
    <dbReference type="NCBI Taxonomy" id="2804962"/>
    <lineage>
        <taxon>Eukaryota</taxon>
        <taxon>Fungi</taxon>
        <taxon>Dikarya</taxon>
        <taxon>Basidiomycota</taxon>
        <taxon>Agaricomycotina</taxon>
        <taxon>Agaricomycetes</taxon>
        <taxon>Agaricomycetidae</taxon>
        <taxon>Agaricales</taxon>
        <taxon>Marasmiineae</taxon>
        <taxon>Omphalotaceae</taxon>
        <taxon>Lentinula</taxon>
    </lineage>
</organism>